<protein>
    <recommendedName>
        <fullName evidence="8">Acyltransferase 3 domain-containing protein</fullName>
    </recommendedName>
</protein>
<feature type="transmembrane region" description="Helical" evidence="7">
    <location>
        <begin position="110"/>
        <end position="130"/>
    </location>
</feature>
<evidence type="ECO:0000256" key="6">
    <source>
        <dbReference type="ARBA" id="ARBA00023136"/>
    </source>
</evidence>
<keyword evidence="5 7" id="KW-1133">Transmembrane helix</keyword>
<dbReference type="GO" id="GO:0005886">
    <property type="term" value="C:plasma membrane"/>
    <property type="evidence" value="ECO:0007669"/>
    <property type="project" value="UniProtKB-SubCell"/>
</dbReference>
<evidence type="ECO:0000313" key="9">
    <source>
        <dbReference type="EMBL" id="HBP27810.1"/>
    </source>
</evidence>
<feature type="transmembrane region" description="Helical" evidence="7">
    <location>
        <begin position="295"/>
        <end position="312"/>
    </location>
</feature>
<evidence type="ECO:0000256" key="2">
    <source>
        <dbReference type="ARBA" id="ARBA00007400"/>
    </source>
</evidence>
<dbReference type="Proteomes" id="UP000264036">
    <property type="component" value="Unassembled WGS sequence"/>
</dbReference>
<dbReference type="PANTHER" id="PTHR40074:SF2">
    <property type="entry name" value="O-ACETYLTRANSFERASE WECH"/>
    <property type="match status" value="1"/>
</dbReference>
<feature type="transmembrane region" description="Helical" evidence="7">
    <location>
        <begin position="175"/>
        <end position="194"/>
    </location>
</feature>
<keyword evidence="6 7" id="KW-0472">Membrane</keyword>
<organism evidence="9 10">
    <name type="scientific">Advenella kashmirensis</name>
    <dbReference type="NCBI Taxonomy" id="310575"/>
    <lineage>
        <taxon>Bacteria</taxon>
        <taxon>Pseudomonadati</taxon>
        <taxon>Pseudomonadota</taxon>
        <taxon>Betaproteobacteria</taxon>
        <taxon>Burkholderiales</taxon>
        <taxon>Alcaligenaceae</taxon>
    </lineage>
</organism>
<comment type="similarity">
    <text evidence="2">Belongs to the acyltransferase 3 family.</text>
</comment>
<evidence type="ECO:0000256" key="3">
    <source>
        <dbReference type="ARBA" id="ARBA00022475"/>
    </source>
</evidence>
<feature type="transmembrane region" description="Helical" evidence="7">
    <location>
        <begin position="265"/>
        <end position="283"/>
    </location>
</feature>
<dbReference type="PANTHER" id="PTHR40074">
    <property type="entry name" value="O-ACETYLTRANSFERASE WECH"/>
    <property type="match status" value="1"/>
</dbReference>
<comment type="caution">
    <text evidence="9">The sequence shown here is derived from an EMBL/GenBank/DDBJ whole genome shotgun (WGS) entry which is preliminary data.</text>
</comment>
<feature type="transmembrane region" description="Helical" evidence="7">
    <location>
        <begin position="36"/>
        <end position="58"/>
    </location>
</feature>
<comment type="subcellular location">
    <subcellularLocation>
        <location evidence="1">Cell membrane</location>
        <topology evidence="1">Multi-pass membrane protein</topology>
    </subcellularLocation>
</comment>
<feature type="transmembrane region" description="Helical" evidence="7">
    <location>
        <begin position="70"/>
        <end position="90"/>
    </location>
</feature>
<gene>
    <name evidence="9" type="ORF">DD666_00145</name>
</gene>
<dbReference type="EMBL" id="DOEK01000003">
    <property type="protein sequence ID" value="HBP27810.1"/>
    <property type="molecule type" value="Genomic_DNA"/>
</dbReference>
<feature type="transmembrane region" description="Helical" evidence="7">
    <location>
        <begin position="137"/>
        <end position="155"/>
    </location>
</feature>
<evidence type="ECO:0000256" key="5">
    <source>
        <dbReference type="ARBA" id="ARBA00022989"/>
    </source>
</evidence>
<reference evidence="9 10" key="1">
    <citation type="journal article" date="2018" name="Nat. Biotechnol.">
        <title>A standardized bacterial taxonomy based on genome phylogeny substantially revises the tree of life.</title>
        <authorList>
            <person name="Parks D.H."/>
            <person name="Chuvochina M."/>
            <person name="Waite D.W."/>
            <person name="Rinke C."/>
            <person name="Skarshewski A."/>
            <person name="Chaumeil P.A."/>
            <person name="Hugenholtz P."/>
        </authorList>
    </citation>
    <scope>NUCLEOTIDE SEQUENCE [LARGE SCALE GENOMIC DNA]</scope>
    <source>
        <strain evidence="9">UBA10707</strain>
    </source>
</reference>
<proteinExistence type="inferred from homology"/>
<keyword evidence="3" id="KW-1003">Cell membrane</keyword>
<feature type="transmembrane region" description="Helical" evidence="7">
    <location>
        <begin position="12"/>
        <end position="30"/>
    </location>
</feature>
<dbReference type="GO" id="GO:0009246">
    <property type="term" value="P:enterobacterial common antigen biosynthetic process"/>
    <property type="evidence" value="ECO:0007669"/>
    <property type="project" value="TreeGrafter"/>
</dbReference>
<sequence length="321" mass="36760">MQRNAGTDGLKIALAMMVVALHASLFTETAEYLNYIFVNGLLRIAVPTFFIINGFYFYPLIARNRSFTNWAKRLAVLYGIWMLLYLPFYWPVHWELARDQIGLLEKLVFGYHHLWYLVGTLGAGAVLHVLRTRSDKHILISAVALFVMGYVLQAIGNYAPIEEGVAGYLLNSGWIFRNFLFFGFPLFAIGYLIAKHRLHKLPRRDPQLLCAIFASVMLLVAESSVHYFLHPAKAGVDMYLSLLVLCPLLFIFFHSRSARLNTDFLSKLSTAIYLTHVFFINILLNTGWMEQGTPLFVMVMFASTVVSALLVWSDRRWNILF</sequence>
<feature type="transmembrane region" description="Helical" evidence="7">
    <location>
        <begin position="206"/>
        <end position="229"/>
    </location>
</feature>
<feature type="domain" description="Acyltransferase 3" evidence="8">
    <location>
        <begin position="6"/>
        <end position="311"/>
    </location>
</feature>
<dbReference type="GO" id="GO:0016413">
    <property type="term" value="F:O-acetyltransferase activity"/>
    <property type="evidence" value="ECO:0007669"/>
    <property type="project" value="TreeGrafter"/>
</dbReference>
<feature type="transmembrane region" description="Helical" evidence="7">
    <location>
        <begin position="235"/>
        <end position="253"/>
    </location>
</feature>
<dbReference type="Pfam" id="PF01757">
    <property type="entry name" value="Acyl_transf_3"/>
    <property type="match status" value="1"/>
</dbReference>
<evidence type="ECO:0000256" key="4">
    <source>
        <dbReference type="ARBA" id="ARBA00022692"/>
    </source>
</evidence>
<evidence type="ECO:0000256" key="7">
    <source>
        <dbReference type="SAM" id="Phobius"/>
    </source>
</evidence>
<dbReference type="AlphaFoldDB" id="A0A356L9X4"/>
<name>A0A356L9X4_9BURK</name>
<dbReference type="InterPro" id="IPR002656">
    <property type="entry name" value="Acyl_transf_3_dom"/>
</dbReference>
<evidence type="ECO:0000259" key="8">
    <source>
        <dbReference type="Pfam" id="PF01757"/>
    </source>
</evidence>
<keyword evidence="4 7" id="KW-0812">Transmembrane</keyword>
<evidence type="ECO:0000313" key="10">
    <source>
        <dbReference type="Proteomes" id="UP000264036"/>
    </source>
</evidence>
<evidence type="ECO:0000256" key="1">
    <source>
        <dbReference type="ARBA" id="ARBA00004651"/>
    </source>
</evidence>
<accession>A0A356L9X4</accession>